<evidence type="ECO:0000256" key="6">
    <source>
        <dbReference type="RuleBase" id="RU003355"/>
    </source>
</evidence>
<dbReference type="Pfam" id="PF00082">
    <property type="entry name" value="Peptidase_S8"/>
    <property type="match status" value="1"/>
</dbReference>
<comment type="caution">
    <text evidence="8">The sequence shown here is derived from an EMBL/GenBank/DDBJ whole genome shotgun (WGS) entry which is preliminary data.</text>
</comment>
<dbReference type="InterPro" id="IPR023827">
    <property type="entry name" value="Peptidase_S8_Asp-AS"/>
</dbReference>
<protein>
    <submittedName>
        <fullName evidence="8">S8/S53 family peptidase</fullName>
    </submittedName>
</protein>
<dbReference type="InterPro" id="IPR050131">
    <property type="entry name" value="Peptidase_S8_subtilisin-like"/>
</dbReference>
<dbReference type="SUPFAM" id="SSF52743">
    <property type="entry name" value="Subtilisin-like"/>
    <property type="match status" value="1"/>
</dbReference>
<evidence type="ECO:0000313" key="8">
    <source>
        <dbReference type="EMBL" id="MBR7830088.1"/>
    </source>
</evidence>
<dbReference type="Gene3D" id="3.40.50.200">
    <property type="entry name" value="Peptidase S8/S53 domain"/>
    <property type="match status" value="1"/>
</dbReference>
<evidence type="ECO:0000256" key="2">
    <source>
        <dbReference type="ARBA" id="ARBA00022670"/>
    </source>
</evidence>
<dbReference type="GO" id="GO:0004252">
    <property type="term" value="F:serine-type endopeptidase activity"/>
    <property type="evidence" value="ECO:0007669"/>
    <property type="project" value="UniProtKB-UniRule"/>
</dbReference>
<keyword evidence="2 5" id="KW-0645">Protease</keyword>
<evidence type="ECO:0000259" key="7">
    <source>
        <dbReference type="Pfam" id="PF00082"/>
    </source>
</evidence>
<dbReference type="PROSITE" id="PS00136">
    <property type="entry name" value="SUBTILASE_ASP"/>
    <property type="match status" value="1"/>
</dbReference>
<evidence type="ECO:0000256" key="5">
    <source>
        <dbReference type="PROSITE-ProRule" id="PRU01240"/>
    </source>
</evidence>
<keyword evidence="3 5" id="KW-0378">Hydrolase</keyword>
<dbReference type="PROSITE" id="PS00138">
    <property type="entry name" value="SUBTILASE_SER"/>
    <property type="match status" value="1"/>
</dbReference>
<evidence type="ECO:0000313" key="9">
    <source>
        <dbReference type="Proteomes" id="UP000676325"/>
    </source>
</evidence>
<evidence type="ECO:0000256" key="1">
    <source>
        <dbReference type="ARBA" id="ARBA00011073"/>
    </source>
</evidence>
<dbReference type="EMBL" id="JAGSOH010000113">
    <property type="protein sequence ID" value="MBR7830088.1"/>
    <property type="molecule type" value="Genomic_DNA"/>
</dbReference>
<dbReference type="PANTHER" id="PTHR43806">
    <property type="entry name" value="PEPTIDASE S8"/>
    <property type="match status" value="1"/>
</dbReference>
<dbReference type="CDD" id="cd00306">
    <property type="entry name" value="Peptidases_S8_S53"/>
    <property type="match status" value="1"/>
</dbReference>
<accession>A0A941EGQ1</accession>
<reference evidence="8" key="1">
    <citation type="submission" date="2021-04" db="EMBL/GenBank/DDBJ databases">
        <title>Genome based classification of Actinospica acidithermotolerans sp. nov., an actinobacterium isolated from an Indonesian hot spring.</title>
        <authorList>
            <person name="Kusuma A.B."/>
            <person name="Putra K.E."/>
            <person name="Nafisah S."/>
            <person name="Loh J."/>
            <person name="Nouioui I."/>
            <person name="Goodfellow M."/>
        </authorList>
    </citation>
    <scope>NUCLEOTIDE SEQUENCE</scope>
    <source>
        <strain evidence="8">MGRD01-02</strain>
    </source>
</reference>
<dbReference type="InterPro" id="IPR036852">
    <property type="entry name" value="Peptidase_S8/S53_dom_sf"/>
</dbReference>
<gene>
    <name evidence="8" type="ORF">KDK95_27545</name>
</gene>
<dbReference type="Proteomes" id="UP000676325">
    <property type="component" value="Unassembled WGS sequence"/>
</dbReference>
<proteinExistence type="inferred from homology"/>
<evidence type="ECO:0000256" key="3">
    <source>
        <dbReference type="ARBA" id="ARBA00022801"/>
    </source>
</evidence>
<keyword evidence="9" id="KW-1185">Reference proteome</keyword>
<keyword evidence="4 5" id="KW-0720">Serine protease</keyword>
<feature type="domain" description="Peptidase S8/S53" evidence="7">
    <location>
        <begin position="124"/>
        <end position="365"/>
    </location>
</feature>
<dbReference type="GO" id="GO:0006508">
    <property type="term" value="P:proteolysis"/>
    <property type="evidence" value="ECO:0007669"/>
    <property type="project" value="UniProtKB-KW"/>
</dbReference>
<organism evidence="8 9">
    <name type="scientific">Actinospica acidithermotolerans</name>
    <dbReference type="NCBI Taxonomy" id="2828514"/>
    <lineage>
        <taxon>Bacteria</taxon>
        <taxon>Bacillati</taxon>
        <taxon>Actinomycetota</taxon>
        <taxon>Actinomycetes</taxon>
        <taxon>Catenulisporales</taxon>
        <taxon>Actinospicaceae</taxon>
        <taxon>Actinospica</taxon>
    </lineage>
</organism>
<dbReference type="InterPro" id="IPR000209">
    <property type="entry name" value="Peptidase_S8/S53_dom"/>
</dbReference>
<dbReference type="InterPro" id="IPR023828">
    <property type="entry name" value="Peptidase_S8_Ser-AS"/>
</dbReference>
<sequence length="373" mass="40311">MARMNHKARMERLLSRHPDAVYAGGAAHRRDQLLVAEHQSEHAREAGARFLDRADEYPEIGVHRLRLRPSARVDVPEFAAELREQGIGATPNHLLRGEPDYIGGPFGVPELCGPVAPPVANGVGRPVTVAVLDTGITPHPWFTNTDWWPEVTPDQLDPVAANCDYALDAQAGHGTFVAGVILQKAPNARLWIDRVLDDIGICDELELLHSLGRIRRREETSGVSVDVVNISLGGYAHADHPSSLVADALRRFGSHTVVVTAAGNNGSDRPFWPAALKDCVAVGAKASFSDRGWWVDAHAPGVDVLGPFPRRRSDGEIELGFARWSGTSFAAPHVAGAIARLANDKEITAREAAEVLLDTARPKTDPEFGVEIG</sequence>
<feature type="active site" description="Charge relay system" evidence="5">
    <location>
        <position position="173"/>
    </location>
</feature>
<dbReference type="PANTHER" id="PTHR43806:SF11">
    <property type="entry name" value="CEREVISIN-RELATED"/>
    <property type="match status" value="1"/>
</dbReference>
<evidence type="ECO:0000256" key="4">
    <source>
        <dbReference type="ARBA" id="ARBA00022825"/>
    </source>
</evidence>
<dbReference type="PROSITE" id="PS51892">
    <property type="entry name" value="SUBTILASE"/>
    <property type="match status" value="1"/>
</dbReference>
<name>A0A941EGQ1_9ACTN</name>
<comment type="similarity">
    <text evidence="1 5 6">Belongs to the peptidase S8 family.</text>
</comment>
<feature type="active site" description="Charge relay system" evidence="5">
    <location>
        <position position="133"/>
    </location>
</feature>
<dbReference type="InterPro" id="IPR015500">
    <property type="entry name" value="Peptidase_S8_subtilisin-rel"/>
</dbReference>
<dbReference type="PRINTS" id="PR00723">
    <property type="entry name" value="SUBTILISIN"/>
</dbReference>
<dbReference type="AlphaFoldDB" id="A0A941EGQ1"/>
<feature type="active site" description="Charge relay system" evidence="5">
    <location>
        <position position="328"/>
    </location>
</feature>